<keyword evidence="1" id="KW-0175">Coiled coil</keyword>
<dbReference type="AlphaFoldDB" id="A0A225UGV6"/>
<dbReference type="EMBL" id="NBNE01018484">
    <property type="protein sequence ID" value="OWY92248.1"/>
    <property type="molecule type" value="Genomic_DNA"/>
</dbReference>
<comment type="caution">
    <text evidence="2">The sequence shown here is derived from an EMBL/GenBank/DDBJ whole genome shotgun (WGS) entry which is preliminary data.</text>
</comment>
<evidence type="ECO:0000256" key="1">
    <source>
        <dbReference type="SAM" id="Coils"/>
    </source>
</evidence>
<protein>
    <submittedName>
        <fullName evidence="2">Uncharacterized protein</fullName>
    </submittedName>
</protein>
<keyword evidence="3" id="KW-1185">Reference proteome</keyword>
<evidence type="ECO:0000313" key="3">
    <source>
        <dbReference type="Proteomes" id="UP000198211"/>
    </source>
</evidence>
<accession>A0A225UGV6</accession>
<gene>
    <name evidence="2" type="ORF">PHMEG_00038825</name>
</gene>
<sequence>MLHWGPEVRGESGFAERVREATSLQQMLAATARPAIVVQDSLTRQLADARAQLRSCDEERRCIANKLFEVHRSREVTEHLLREATADREAAQIEAKRIKGREIALHRQFSDMQATIHGHQDLYDKLENRLMLARAESAETTLTHKLRVRNRELVSQNKRLQKTASSLGSRIRLDEMDPENLVLMIEGEPSFLILNPCHPLTCRSLQVLGLRSSIGSSLSLIP</sequence>
<organism evidence="2 3">
    <name type="scientific">Phytophthora megakarya</name>
    <dbReference type="NCBI Taxonomy" id="4795"/>
    <lineage>
        <taxon>Eukaryota</taxon>
        <taxon>Sar</taxon>
        <taxon>Stramenopiles</taxon>
        <taxon>Oomycota</taxon>
        <taxon>Peronosporomycetes</taxon>
        <taxon>Peronosporales</taxon>
        <taxon>Peronosporaceae</taxon>
        <taxon>Phytophthora</taxon>
    </lineage>
</organism>
<dbReference type="OrthoDB" id="129114at2759"/>
<proteinExistence type="predicted"/>
<dbReference type="Proteomes" id="UP000198211">
    <property type="component" value="Unassembled WGS sequence"/>
</dbReference>
<evidence type="ECO:0000313" key="2">
    <source>
        <dbReference type="EMBL" id="OWY92248.1"/>
    </source>
</evidence>
<name>A0A225UGV6_9STRA</name>
<reference evidence="3" key="1">
    <citation type="submission" date="2017-03" db="EMBL/GenBank/DDBJ databases">
        <title>Phytopthora megakarya and P. palmivora, two closely related causual agents of cacao black pod achieved similar genome size and gene model numbers by different mechanisms.</title>
        <authorList>
            <person name="Ali S."/>
            <person name="Shao J."/>
            <person name="Larry D.J."/>
            <person name="Kronmiller B."/>
            <person name="Shen D."/>
            <person name="Strem M.D."/>
            <person name="Melnick R.L."/>
            <person name="Guiltinan M.J."/>
            <person name="Tyler B.M."/>
            <person name="Meinhardt L.W."/>
            <person name="Bailey B.A."/>
        </authorList>
    </citation>
    <scope>NUCLEOTIDE SEQUENCE [LARGE SCALE GENOMIC DNA]</scope>
    <source>
        <strain evidence="3">zdho120</strain>
    </source>
</reference>
<feature type="coiled-coil region" evidence="1">
    <location>
        <begin position="39"/>
        <end position="136"/>
    </location>
</feature>